<dbReference type="PATRIC" id="fig|1339350.3.peg.626"/>
<evidence type="ECO:0000313" key="2">
    <source>
        <dbReference type="Proteomes" id="UP000028134"/>
    </source>
</evidence>
<evidence type="ECO:0000313" key="1">
    <source>
        <dbReference type="EMBL" id="KDS33483.1"/>
    </source>
</evidence>
<name>A0A078RDH6_PHOVU</name>
<proteinExistence type="predicted"/>
<dbReference type="RefSeq" id="WP_032944515.1">
    <property type="nucleotide sequence ID" value="NZ_JNHI01000002.1"/>
</dbReference>
<dbReference type="Proteomes" id="UP000028134">
    <property type="component" value="Unassembled WGS sequence"/>
</dbReference>
<accession>A0A078RDH6</accession>
<organism evidence="1 2">
    <name type="scientific">Phocaeicola vulgatus str. 3775 SL</name>
    <name type="common">B</name>
    <name type="synonym">iv</name>
    <dbReference type="NCBI Taxonomy" id="1339350"/>
    <lineage>
        <taxon>Bacteria</taxon>
        <taxon>Pseudomonadati</taxon>
        <taxon>Bacteroidota</taxon>
        <taxon>Bacteroidia</taxon>
        <taxon>Bacteroidales</taxon>
        <taxon>Bacteroidaceae</taxon>
        <taxon>Phocaeicola</taxon>
    </lineage>
</organism>
<comment type="caution">
    <text evidence="1">The sequence shown here is derived from an EMBL/GenBank/DDBJ whole genome shotgun (WGS) entry which is preliminary data.</text>
</comment>
<reference evidence="1 2" key="1">
    <citation type="submission" date="2014-04" db="EMBL/GenBank/DDBJ databases">
        <authorList>
            <person name="Sears C."/>
            <person name="Carroll K."/>
            <person name="Sack B.R."/>
            <person name="Qadri F."/>
            <person name="Myers L.L."/>
            <person name="Chung G.-T."/>
            <person name="Escheverria P."/>
            <person name="Fraser C.M."/>
            <person name="Sadzewicz L."/>
            <person name="Shefchek K.A."/>
            <person name="Tallon L."/>
            <person name="Das S.P."/>
            <person name="Daugherty S."/>
            <person name="Mongodin E.F."/>
        </authorList>
    </citation>
    <scope>NUCLEOTIDE SEQUENCE [LARGE SCALE GENOMIC DNA]</scope>
    <source>
        <strain evidence="2">3775 SL(B) 10 (iv)</strain>
    </source>
</reference>
<dbReference type="EMBL" id="JNHI01000002">
    <property type="protein sequence ID" value="KDS33483.1"/>
    <property type="molecule type" value="Genomic_DNA"/>
</dbReference>
<protein>
    <submittedName>
        <fullName evidence="1">Uncharacterized protein</fullName>
    </submittedName>
</protein>
<sequence>MEHARNLSLQHKGAVRERAALFVSVTTGNDTGRKGKGLKTQTLANRELQGKVGKRFLSDGKVRPQAVSEKIILAALRYFSRKPCLSGSICRWALVVQRAAKARVFTVKH</sequence>
<gene>
    <name evidence="1" type="ORF">M097_0648</name>
</gene>
<dbReference type="AlphaFoldDB" id="A0A078RDH6"/>